<proteinExistence type="inferred from homology"/>
<feature type="region of interest" description="Disordered" evidence="4">
    <location>
        <begin position="232"/>
        <end position="330"/>
    </location>
</feature>
<dbReference type="PANTHER" id="PTHR45712">
    <property type="entry name" value="AGAP008170-PA"/>
    <property type="match status" value="1"/>
</dbReference>
<feature type="domain" description="THD" evidence="6">
    <location>
        <begin position="341"/>
        <end position="478"/>
    </location>
</feature>
<dbReference type="InterPro" id="IPR050333">
    <property type="entry name" value="SLRP"/>
</dbReference>
<keyword evidence="3" id="KW-0677">Repeat</keyword>
<dbReference type="PROSITE" id="PS50049">
    <property type="entry name" value="THD_2"/>
    <property type="match status" value="1"/>
</dbReference>
<evidence type="ECO:0000256" key="3">
    <source>
        <dbReference type="ARBA" id="ARBA00022737"/>
    </source>
</evidence>
<accession>A0A5J5D2X7</accession>
<dbReference type="PANTHER" id="PTHR45712:SF22">
    <property type="entry name" value="INSULIN-LIKE GROWTH FACTOR-BINDING PROTEIN COMPLEX ACID LABILE SUBUNIT"/>
    <property type="match status" value="1"/>
</dbReference>
<evidence type="ECO:0000313" key="7">
    <source>
        <dbReference type="EMBL" id="KAA8589072.1"/>
    </source>
</evidence>
<gene>
    <name evidence="7" type="ORF">FQN60_010417</name>
</gene>
<evidence type="ECO:0000256" key="1">
    <source>
        <dbReference type="ARBA" id="ARBA00008670"/>
    </source>
</evidence>
<dbReference type="InterPro" id="IPR001611">
    <property type="entry name" value="Leu-rich_rpt"/>
</dbReference>
<name>A0A5J5D2X7_9PERO</name>
<dbReference type="GO" id="GO:0005164">
    <property type="term" value="F:tumor necrosis factor receptor binding"/>
    <property type="evidence" value="ECO:0007669"/>
    <property type="project" value="InterPro"/>
</dbReference>
<keyword evidence="2" id="KW-0433">Leucine-rich repeat</keyword>
<reference evidence="7 8" key="1">
    <citation type="submission" date="2019-08" db="EMBL/GenBank/DDBJ databases">
        <title>A chromosome-level genome assembly, high-density linkage maps, and genome scans reveal the genomic architecture of hybrid incompatibilities underlying speciation via character displacement in darters (Percidae: Etheostominae).</title>
        <authorList>
            <person name="Moran R.L."/>
            <person name="Catchen J.M."/>
            <person name="Fuller R.C."/>
        </authorList>
    </citation>
    <scope>NUCLEOTIDE SEQUENCE [LARGE SCALE GENOMIC DNA]</scope>
    <source>
        <strain evidence="7">EspeVRDwgs_2016</strain>
        <tissue evidence="7">Muscle</tissue>
    </source>
</reference>
<evidence type="ECO:0000259" key="6">
    <source>
        <dbReference type="PROSITE" id="PS50049"/>
    </source>
</evidence>
<keyword evidence="5" id="KW-0472">Membrane</keyword>
<dbReference type="AlphaFoldDB" id="A0A5J5D2X7"/>
<dbReference type="PROSITE" id="PS51450">
    <property type="entry name" value="LRR"/>
    <property type="match status" value="4"/>
</dbReference>
<dbReference type="Pfam" id="PF13855">
    <property type="entry name" value="LRR_8"/>
    <property type="match status" value="2"/>
</dbReference>
<dbReference type="InterPro" id="IPR003591">
    <property type="entry name" value="Leu-rich_rpt_typical-subtyp"/>
</dbReference>
<evidence type="ECO:0000256" key="2">
    <source>
        <dbReference type="ARBA" id="ARBA00022614"/>
    </source>
</evidence>
<dbReference type="Proteomes" id="UP000327493">
    <property type="component" value="Chromosome 10"/>
</dbReference>
<comment type="caution">
    <text evidence="7">The sequence shown here is derived from an EMBL/GenBank/DDBJ whole genome shotgun (WGS) entry which is preliminary data.</text>
</comment>
<dbReference type="InterPro" id="IPR006052">
    <property type="entry name" value="TNF_dom"/>
</dbReference>
<dbReference type="GO" id="GO:0006955">
    <property type="term" value="P:immune response"/>
    <property type="evidence" value="ECO:0007669"/>
    <property type="project" value="InterPro"/>
</dbReference>
<evidence type="ECO:0000256" key="4">
    <source>
        <dbReference type="SAM" id="MobiDB-lite"/>
    </source>
</evidence>
<sequence length="1177" mass="132219">MARDGSSAEDFPDKVMPRAAPCTCNKKCRSRSSSVLFLGLFLLSLSLHAVTLVCYLDLRSEVKREIIHQKRDTMLTLAGSDLADPAAVLAPGLPRQDSGSSRGEDGHESSCSRLTVSGFVSLLCYGMFLGNLFYSSLSRSFAPALLPERPREQTDVDAPNLGSLPSWIHREMALLENHTKRQWEFTLLSREGDFSPSGFNNYVYLSVTAGNMQYVILYPNGEKLLHRNSEFHATEDNRGITQRAKRSPGRQPETGSNSKFKSTGRERRKEKKKGKKRSVPGPPGPPGPQGPPGIPGIPGIPGSNAVGPAGPPGPPGPQGPPGTQGPAGVIDKTKTKEFQPAVVHLQGQETTIQVREDLSEGILRNWKMVSIHHRVFKMHSRSGELEVLLDGVYFIYSQVEVYYLNFTDIASYEVMVDSNPFLRCTCSIETGQRKFNTCYTAGVSLLRAGQRISIRIVYEDTLISMTNHTTFLGSDIKPSTLQKAQSSLKVFSRRVKREEGRAPTSFLQLTANTNKQPDIRGNIAVIPWTVSAQQGNTISQKENRIVVQEQGYYLVFGQEQSWNNQNLFSVPLDLDVRLRRLDLSNNFITQLHTLALPYLEQLDLSSNQLDLISEGAFENLARLEELNLSRNVLNNNVGSNGRALQSISRLKSLDISLNGLSDDALELYLQNKSSLDELKMTGNVLTRLSHNLFKESKGLRAITLDDNQISVIEQGTFEPLSQLEMLNLAKNNLAHICDFKLQQVKYLNLSRNSVEFFVTREDDQLYRLEVLDLSHNKLLYFPIVPKMNRLRYLHLQNNLIGALNSEATMVSEANALYNEIINEKNVRKNNLHSNWRLMPLVYIDLSYNHFSSFPLETLSHLLSLETLNFSYNCLQNITWNIRNDESGYRRQLFFPSLKYLDLQSNGLVDISPLFFNALTQIETLNLQDNSVQPCASVDQSTEQINLNTSCVVFGRLRTLKHLNLKENNIKMLQPNTFLKNSLVSLNLARNSHMGMQVSSLEGVQKTLQSLIISEMNMTSSDLSLPCMPVLTQLNISNNHLDVMPSSLSCSPMREIDIRNNHFVSLNHSLFLALSVHLNRMYISGNHFNCCDSKWLTILHELKGKLPDVSDTVCFTSDSNIAMTEYLRNPSVYCLLHTKAQEIHFGTVIIIVLFVAVILTVFMIFTRKVCGTQRSFIV</sequence>
<feature type="compositionally biased region" description="Pro residues" evidence="4">
    <location>
        <begin position="309"/>
        <end position="320"/>
    </location>
</feature>
<organism evidence="7 8">
    <name type="scientific">Etheostoma spectabile</name>
    <name type="common">orangethroat darter</name>
    <dbReference type="NCBI Taxonomy" id="54343"/>
    <lineage>
        <taxon>Eukaryota</taxon>
        <taxon>Metazoa</taxon>
        <taxon>Chordata</taxon>
        <taxon>Craniata</taxon>
        <taxon>Vertebrata</taxon>
        <taxon>Euteleostomi</taxon>
        <taxon>Actinopterygii</taxon>
        <taxon>Neopterygii</taxon>
        <taxon>Teleostei</taxon>
        <taxon>Neoteleostei</taxon>
        <taxon>Acanthomorphata</taxon>
        <taxon>Eupercaria</taxon>
        <taxon>Perciformes</taxon>
        <taxon>Percoidei</taxon>
        <taxon>Percidae</taxon>
        <taxon>Etheostomatinae</taxon>
        <taxon>Etheostoma</taxon>
    </lineage>
</organism>
<evidence type="ECO:0000313" key="8">
    <source>
        <dbReference type="Proteomes" id="UP000327493"/>
    </source>
</evidence>
<dbReference type="Gene3D" id="3.80.10.10">
    <property type="entry name" value="Ribonuclease Inhibitor"/>
    <property type="match status" value="4"/>
</dbReference>
<dbReference type="Pfam" id="PF00229">
    <property type="entry name" value="TNF"/>
    <property type="match status" value="1"/>
</dbReference>
<feature type="transmembrane region" description="Helical" evidence="5">
    <location>
        <begin position="35"/>
        <end position="56"/>
    </location>
</feature>
<keyword evidence="5" id="KW-0812">Transmembrane</keyword>
<dbReference type="Gene3D" id="2.60.120.40">
    <property type="match status" value="2"/>
</dbReference>
<feature type="compositionally biased region" description="Basic residues" evidence="4">
    <location>
        <begin position="266"/>
        <end position="278"/>
    </location>
</feature>
<dbReference type="PRINTS" id="PR00019">
    <property type="entry name" value="LEURICHRPT"/>
</dbReference>
<dbReference type="GO" id="GO:0016020">
    <property type="term" value="C:membrane"/>
    <property type="evidence" value="ECO:0007669"/>
    <property type="project" value="InterPro"/>
</dbReference>
<evidence type="ECO:0000256" key="5">
    <source>
        <dbReference type="SAM" id="Phobius"/>
    </source>
</evidence>
<protein>
    <recommendedName>
        <fullName evidence="6">THD domain-containing protein</fullName>
    </recommendedName>
</protein>
<dbReference type="InterPro" id="IPR008983">
    <property type="entry name" value="Tumour_necrosis_fac-like_dom"/>
</dbReference>
<dbReference type="SMART" id="SM00369">
    <property type="entry name" value="LRR_TYP"/>
    <property type="match status" value="10"/>
</dbReference>
<dbReference type="InterPro" id="IPR008160">
    <property type="entry name" value="Collagen"/>
</dbReference>
<feature type="compositionally biased region" description="Pro residues" evidence="4">
    <location>
        <begin position="280"/>
        <end position="295"/>
    </location>
</feature>
<dbReference type="SUPFAM" id="SSF49842">
    <property type="entry name" value="TNF-like"/>
    <property type="match status" value="2"/>
</dbReference>
<dbReference type="EMBL" id="VOFY01000010">
    <property type="protein sequence ID" value="KAA8589072.1"/>
    <property type="molecule type" value="Genomic_DNA"/>
</dbReference>
<comment type="similarity">
    <text evidence="1">Belongs to the tumor necrosis factor family.</text>
</comment>
<keyword evidence="5" id="KW-1133">Transmembrane helix</keyword>
<keyword evidence="8" id="KW-1185">Reference proteome</keyword>
<feature type="transmembrane region" description="Helical" evidence="5">
    <location>
        <begin position="1142"/>
        <end position="1164"/>
    </location>
</feature>
<dbReference type="Pfam" id="PF01391">
    <property type="entry name" value="Collagen"/>
    <property type="match status" value="1"/>
</dbReference>
<dbReference type="SUPFAM" id="SSF52058">
    <property type="entry name" value="L domain-like"/>
    <property type="match status" value="2"/>
</dbReference>
<dbReference type="InterPro" id="IPR032675">
    <property type="entry name" value="LRR_dom_sf"/>
</dbReference>